<dbReference type="Pfam" id="PF13289">
    <property type="entry name" value="SIR2_2"/>
    <property type="match status" value="1"/>
</dbReference>
<sequence>MNITDFLKGYRNHPILFVGAGFSMRYLSISYSWPALLEKISIDLTNSNELYKDLVRENSNKDGIIDLPKVATQLEQIFDATLKADRNGKFKNINDLYYNSEDTSSNISRFKIYLSQLVNITDLKLGVQDEISELVKASKNIASVITTNYDNFIESAIGYNPVIGNDILLSNPYGSVYKIHGCVSKPESIIITGDDYVHFDKKYELIRAQLLSLFIHNPIIFMGYRIGDPNIKKVLKTIFSYIPPRSKIAEKIKNNFLLIEREEGIDNLNVVSHDLEVEDAGLISINKIVTDNFSDIYKELAQLHLPVSVMDIRRAESVFGKIKEGGDIKVKLVGDLDTLRNDELVLAVGSVNSIKIHMQTPQEMMENYFDLISNQESHVVELLDKFTINKRSYFPAYAFHKFSPGVKCLTSLMKNQKRLIASNYARLPKNQRIVEHTIEDIYAKHSDIDSKLQNIIFFNAHDGHISLEDLEKHVREFKDKSHTDYRKLLALYDYLAHNV</sequence>
<dbReference type="AlphaFoldDB" id="A0AAW8XN19"/>
<comment type="caution">
    <text evidence="1">The sequence shown here is derived from an EMBL/GenBank/DDBJ whole genome shotgun (WGS) entry which is preliminary data.</text>
</comment>
<organism evidence="1 2">
    <name type="scientific">Klebsiella quasipneumoniae subsp. quasipneumoniae</name>
    <dbReference type="NCBI Taxonomy" id="1667327"/>
    <lineage>
        <taxon>Bacteria</taxon>
        <taxon>Pseudomonadati</taxon>
        <taxon>Pseudomonadota</taxon>
        <taxon>Gammaproteobacteria</taxon>
        <taxon>Enterobacterales</taxon>
        <taxon>Enterobacteriaceae</taxon>
        <taxon>Klebsiella/Raoultella group</taxon>
        <taxon>Klebsiella</taxon>
        <taxon>Klebsiella pneumoniae complex</taxon>
    </lineage>
</organism>
<dbReference type="Proteomes" id="UP001284547">
    <property type="component" value="Unassembled WGS sequence"/>
</dbReference>
<reference evidence="1" key="1">
    <citation type="submission" date="2023-10" db="EMBL/GenBank/DDBJ databases">
        <title>Surveillance and assessment of the effects of hospital wastewater treatment on clearance of pathogenic bacterial and antimicrobial resistance genes.</title>
        <authorList>
            <person name="Wu Y."/>
        </authorList>
    </citation>
    <scope>NUCLEOTIDE SEQUENCE</scope>
    <source>
        <strain evidence="1">23-M-SRM-33-1</strain>
    </source>
</reference>
<protein>
    <submittedName>
        <fullName evidence="1">SIR2 family protein</fullName>
    </submittedName>
</protein>
<dbReference type="EMBL" id="JAWHZD010000005">
    <property type="protein sequence ID" value="MDV0841732.1"/>
    <property type="molecule type" value="Genomic_DNA"/>
</dbReference>
<evidence type="ECO:0000313" key="2">
    <source>
        <dbReference type="Proteomes" id="UP001284547"/>
    </source>
</evidence>
<accession>A0AAW8XN19</accession>
<name>A0AAW8XN19_9ENTR</name>
<gene>
    <name evidence="1" type="ORF">RZP41_10725</name>
</gene>
<evidence type="ECO:0000313" key="1">
    <source>
        <dbReference type="EMBL" id="MDV0841732.1"/>
    </source>
</evidence>
<proteinExistence type="predicted"/>
<dbReference type="RefSeq" id="WP_023342981.1">
    <property type="nucleotide sequence ID" value="NZ_JAOUTP010000009.1"/>
</dbReference>